<comment type="caution">
    <text evidence="3">The sequence shown here is derived from an EMBL/GenBank/DDBJ whole genome shotgun (WGS) entry which is preliminary data.</text>
</comment>
<dbReference type="InterPro" id="IPR001031">
    <property type="entry name" value="Thioesterase"/>
</dbReference>
<protein>
    <recommendedName>
        <fullName evidence="2">Thioesterase domain-containing protein</fullName>
    </recommendedName>
</protein>
<proteinExistence type="predicted"/>
<dbReference type="Gene3D" id="3.40.50.1820">
    <property type="entry name" value="alpha/beta hydrolase"/>
    <property type="match status" value="1"/>
</dbReference>
<dbReference type="EMBL" id="NAFL01000246">
    <property type="protein sequence ID" value="OSJ32890.1"/>
    <property type="molecule type" value="Genomic_DNA"/>
</dbReference>
<feature type="region of interest" description="Disordered" evidence="1">
    <location>
        <begin position="306"/>
        <end position="327"/>
    </location>
</feature>
<evidence type="ECO:0000259" key="2">
    <source>
        <dbReference type="Pfam" id="PF00975"/>
    </source>
</evidence>
<organism evidence="3 4">
    <name type="scientific">Bradyrhizobium japonicum</name>
    <dbReference type="NCBI Taxonomy" id="375"/>
    <lineage>
        <taxon>Bacteria</taxon>
        <taxon>Pseudomonadati</taxon>
        <taxon>Pseudomonadota</taxon>
        <taxon>Alphaproteobacteria</taxon>
        <taxon>Hyphomicrobiales</taxon>
        <taxon>Nitrobacteraceae</taxon>
        <taxon>Bradyrhizobium</taxon>
    </lineage>
</organism>
<dbReference type="InterPro" id="IPR029058">
    <property type="entry name" value="AB_hydrolase_fold"/>
</dbReference>
<evidence type="ECO:0000256" key="1">
    <source>
        <dbReference type="SAM" id="MobiDB-lite"/>
    </source>
</evidence>
<feature type="domain" description="Thioesterase" evidence="2">
    <location>
        <begin position="50"/>
        <end position="156"/>
    </location>
</feature>
<sequence>MMRGFSTSSYSNFGARSVGCMPMKLRPLIDTGEDLASPPSCIVAAAPPVLFLLPGSLGYGASLAALTASIREIAHVVPIRYPDLGKILQGQDSVCDMAAAAVEQINRIQPRGHIRLLGHSLGGAVAFEVATRMFAAGRSVKFFGILDTSLMGERSSAWETLTRTIRRIRNNRVTAPRMVCRALAKATVAIGHEANLARMLDRRAKGQFDLTSFRLKQELQEVLRAKAYFRWLAEPKSMLPFSAVLFRCQRKKMPQTLGWDRAFAQIDVVPSAGTHTDLVMPPYLAMNLHLVQKALSQTYSPAEFPQREADCSSDLASSTQPNRTRVQ</sequence>
<gene>
    <name evidence="3" type="ORF">BSZ19_17690</name>
</gene>
<feature type="compositionally biased region" description="Polar residues" evidence="1">
    <location>
        <begin position="314"/>
        <end position="327"/>
    </location>
</feature>
<reference evidence="3 4" key="1">
    <citation type="submission" date="2017-03" db="EMBL/GenBank/DDBJ databases">
        <title>Whole genome sequences of fourteen strains of Bradyrhizobium canariense and one strain of Bradyrhizobium japonicum isolated from Lupinus (Papilionoideae: Genisteae) species in Algeria.</title>
        <authorList>
            <person name="Crovadore J."/>
            <person name="Chekireb D."/>
            <person name="Brachmann A."/>
            <person name="Chablais R."/>
            <person name="Cochard B."/>
            <person name="Lefort F."/>
        </authorList>
    </citation>
    <scope>NUCLEOTIDE SEQUENCE [LARGE SCALE GENOMIC DNA]</scope>
    <source>
        <strain evidence="3 4">UBMA197</strain>
    </source>
</reference>
<dbReference type="Pfam" id="PF00975">
    <property type="entry name" value="Thioesterase"/>
    <property type="match status" value="1"/>
</dbReference>
<dbReference type="SUPFAM" id="SSF53474">
    <property type="entry name" value="alpha/beta-Hydrolases"/>
    <property type="match status" value="1"/>
</dbReference>
<evidence type="ECO:0000313" key="4">
    <source>
        <dbReference type="Proteomes" id="UP000193335"/>
    </source>
</evidence>
<name>A0A1Y2JPC0_BRAJP</name>
<dbReference type="OrthoDB" id="9770470at2"/>
<dbReference type="Proteomes" id="UP000193335">
    <property type="component" value="Unassembled WGS sequence"/>
</dbReference>
<dbReference type="AlphaFoldDB" id="A0A1Y2JPC0"/>
<accession>A0A1Y2JPC0</accession>
<evidence type="ECO:0000313" key="3">
    <source>
        <dbReference type="EMBL" id="OSJ32890.1"/>
    </source>
</evidence>